<dbReference type="AlphaFoldDB" id="A0A8J5GHG2"/>
<evidence type="ECO:0000256" key="9">
    <source>
        <dbReference type="ARBA" id="ARBA00023328"/>
    </source>
</evidence>
<comment type="caution">
    <text evidence="10">The sequence shown here is derived from an EMBL/GenBank/DDBJ whole genome shotgun (WGS) entry which is preliminary data.</text>
</comment>
<evidence type="ECO:0000256" key="6">
    <source>
        <dbReference type="ARBA" id="ARBA00022838"/>
    </source>
</evidence>
<dbReference type="EMBL" id="JACMSC010000009">
    <property type="protein sequence ID" value="KAG6507476.1"/>
    <property type="molecule type" value="Genomic_DNA"/>
</dbReference>
<evidence type="ECO:0000256" key="3">
    <source>
        <dbReference type="ARBA" id="ARBA00022454"/>
    </source>
</evidence>
<evidence type="ECO:0000313" key="11">
    <source>
        <dbReference type="Proteomes" id="UP000734854"/>
    </source>
</evidence>
<keyword evidence="3" id="KW-0158">Chromosome</keyword>
<accession>A0A8J5GHG2</accession>
<evidence type="ECO:0000256" key="7">
    <source>
        <dbReference type="ARBA" id="ARBA00023054"/>
    </source>
</evidence>
<dbReference type="PANTHER" id="PTHR14527">
    <property type="entry name" value="PROTEIN MIS12 HOMOLOG"/>
    <property type="match status" value="1"/>
</dbReference>
<evidence type="ECO:0000313" key="10">
    <source>
        <dbReference type="EMBL" id="KAG6507476.1"/>
    </source>
</evidence>
<sequence length="244" mass="27187">MEGSESDVVFGAFDVNPQLFLNEVLNAVDGKSDSAFDLCLQQATEIVRSGADQSEELVRVSVLSACLTGVSSLQYLMKGVLDKRMSMWEKYCLQTCFSVPDGFVLPNSKESVVTLLRECCPDDELDSEIYSLRNKLAAAGREFNGLGREMSLLEQKSTASKNFNATVAEVQHMLEEPSVHQMFQELAETASKLQKKVAEMHRERSNNMKMPSFSSQENHMVPYKGLPAKIEDIQEIVSILNTQS</sequence>
<dbReference type="Pfam" id="PF05859">
    <property type="entry name" value="Mis12"/>
    <property type="match status" value="1"/>
</dbReference>
<evidence type="ECO:0000256" key="1">
    <source>
        <dbReference type="ARBA" id="ARBA00004629"/>
    </source>
</evidence>
<evidence type="ECO:0000256" key="8">
    <source>
        <dbReference type="ARBA" id="ARBA00023306"/>
    </source>
</evidence>
<keyword evidence="5" id="KW-0498">Mitosis</keyword>
<keyword evidence="7" id="KW-0175">Coiled coil</keyword>
<comment type="subcellular location">
    <subcellularLocation>
        <location evidence="1">Chromosome</location>
        <location evidence="1">Centromere</location>
        <location evidence="1">Kinetochore</location>
    </subcellularLocation>
</comment>
<evidence type="ECO:0000256" key="2">
    <source>
        <dbReference type="ARBA" id="ARBA00008643"/>
    </source>
</evidence>
<gene>
    <name evidence="10" type="ORF">ZIOFF_032823</name>
</gene>
<dbReference type="GO" id="GO:0000444">
    <property type="term" value="C:MIS12/MIND type complex"/>
    <property type="evidence" value="ECO:0007669"/>
    <property type="project" value="TreeGrafter"/>
</dbReference>
<name>A0A8J5GHG2_ZINOF</name>
<dbReference type="GO" id="GO:0051301">
    <property type="term" value="P:cell division"/>
    <property type="evidence" value="ECO:0007669"/>
    <property type="project" value="UniProtKB-KW"/>
</dbReference>
<organism evidence="10 11">
    <name type="scientific">Zingiber officinale</name>
    <name type="common">Ginger</name>
    <name type="synonym">Amomum zingiber</name>
    <dbReference type="NCBI Taxonomy" id="94328"/>
    <lineage>
        <taxon>Eukaryota</taxon>
        <taxon>Viridiplantae</taxon>
        <taxon>Streptophyta</taxon>
        <taxon>Embryophyta</taxon>
        <taxon>Tracheophyta</taxon>
        <taxon>Spermatophyta</taxon>
        <taxon>Magnoliopsida</taxon>
        <taxon>Liliopsida</taxon>
        <taxon>Zingiberales</taxon>
        <taxon>Zingiberaceae</taxon>
        <taxon>Zingiber</taxon>
    </lineage>
</organism>
<keyword evidence="6" id="KW-0995">Kinetochore</keyword>
<evidence type="ECO:0000256" key="5">
    <source>
        <dbReference type="ARBA" id="ARBA00022776"/>
    </source>
</evidence>
<dbReference type="GO" id="GO:0005634">
    <property type="term" value="C:nucleus"/>
    <property type="evidence" value="ECO:0007669"/>
    <property type="project" value="InterPro"/>
</dbReference>
<comment type="similarity">
    <text evidence="2">Belongs to the mis12 family.</text>
</comment>
<proteinExistence type="inferred from homology"/>
<dbReference type="GO" id="GO:0000070">
    <property type="term" value="P:mitotic sister chromatid segregation"/>
    <property type="evidence" value="ECO:0007669"/>
    <property type="project" value="TreeGrafter"/>
</dbReference>
<protein>
    <submittedName>
        <fullName evidence="10">Uncharacterized protein</fullName>
    </submittedName>
</protein>
<reference evidence="10 11" key="1">
    <citation type="submission" date="2020-08" db="EMBL/GenBank/DDBJ databases">
        <title>Plant Genome Project.</title>
        <authorList>
            <person name="Zhang R.-G."/>
        </authorList>
    </citation>
    <scope>NUCLEOTIDE SEQUENCE [LARGE SCALE GENOMIC DNA]</scope>
    <source>
        <tissue evidence="10">Rhizome</tissue>
    </source>
</reference>
<keyword evidence="4" id="KW-0132">Cell division</keyword>
<evidence type="ECO:0000256" key="4">
    <source>
        <dbReference type="ARBA" id="ARBA00022618"/>
    </source>
</evidence>
<keyword evidence="8" id="KW-0131">Cell cycle</keyword>
<keyword evidence="11" id="KW-1185">Reference proteome</keyword>
<keyword evidence="9" id="KW-0137">Centromere</keyword>
<dbReference type="InterPro" id="IPR008685">
    <property type="entry name" value="Centromere_Mis12"/>
</dbReference>
<dbReference type="Proteomes" id="UP000734854">
    <property type="component" value="Unassembled WGS sequence"/>
</dbReference>
<dbReference type="GO" id="GO:0051382">
    <property type="term" value="P:kinetochore assembly"/>
    <property type="evidence" value="ECO:0007669"/>
    <property type="project" value="TreeGrafter"/>
</dbReference>
<dbReference type="PANTHER" id="PTHR14527:SF2">
    <property type="entry name" value="PROTEIN MIS12 HOMOLOG"/>
    <property type="match status" value="1"/>
</dbReference>